<keyword evidence="2" id="KW-0812">Transmembrane</keyword>
<feature type="region of interest" description="Disordered" evidence="1">
    <location>
        <begin position="534"/>
        <end position="559"/>
    </location>
</feature>
<dbReference type="EMBL" id="BSBO01000028">
    <property type="protein sequence ID" value="GLG05382.1"/>
    <property type="molecule type" value="Genomic_DNA"/>
</dbReference>
<comment type="caution">
    <text evidence="3">The sequence shown here is derived from an EMBL/GenBank/DDBJ whole genome shotgun (WGS) entry which is preliminary data.</text>
</comment>
<feature type="transmembrane region" description="Helical" evidence="2">
    <location>
        <begin position="72"/>
        <end position="94"/>
    </location>
</feature>
<gene>
    <name evidence="3" type="ORF">Selli1_25560</name>
</gene>
<keyword evidence="2" id="KW-0472">Membrane</keyword>
<feature type="transmembrane region" description="Helical" evidence="2">
    <location>
        <begin position="7"/>
        <end position="24"/>
    </location>
</feature>
<feature type="transmembrane region" description="Helical" evidence="2">
    <location>
        <begin position="30"/>
        <end position="52"/>
    </location>
</feature>
<sequence>MKKTKMKVLTVIGLILLAGIYYYVKLPAINIHAAGFWTFLLVVIAALAVIYIGKKKLFRKEEIKQSGIAKGLIGLFVLIGVIYLGGTLLSSPIINAKKYQKLLTVEEGDFQTDIKELSFDQIPLLDRESATLLGNRKMGSMVDMVSQFEVDELYSQINYQDKPVRVSPLRYANVIKWFTNQSEGIPAYIRIDMTTQSTELVMLDEGMKYSTSEYFNRNIHRHLRFRYPTYIFGELSFEIDDEGVPYWVAPVKKFNIGLFGGETVGRVVLCNAITGETTDYAIDEVPEWIDHAYDPDLLIQLYDYYGTLKHGFFNSILSQKDCLKTTDGYNYLAIDDDVWVYTGVTSVNEDQSNVGFVLMNQRTMETKFYEVEGATENSAMSSAEGQVQNLHYTATFPLLLNISGEPTYFIALKDDAGLVKKYAMVNVQKYQVVAIGDTVSKCEENYLELMRENGIETDDSAAAKETKTIAGTITRIAQGVVEGDSHFYVMVEGSDEFFDVSVVDFIDIIKYDVGQEVTMEYREGEKTNVVLSLNGEEKNPIEEETEETDNNSGTALQEE</sequence>
<keyword evidence="4" id="KW-1185">Reference proteome</keyword>
<evidence type="ECO:0000256" key="2">
    <source>
        <dbReference type="SAM" id="Phobius"/>
    </source>
</evidence>
<organism evidence="3 4">
    <name type="scientific">Sellimonas catena</name>
    <dbReference type="NCBI Taxonomy" id="2994035"/>
    <lineage>
        <taxon>Bacteria</taxon>
        <taxon>Bacillati</taxon>
        <taxon>Bacillota</taxon>
        <taxon>Clostridia</taxon>
        <taxon>Lachnospirales</taxon>
        <taxon>Lachnospiraceae</taxon>
        <taxon>Sellimonas</taxon>
    </lineage>
</organism>
<protein>
    <recommendedName>
        <fullName evidence="5">CvpA family protein</fullName>
    </recommendedName>
</protein>
<dbReference type="Proteomes" id="UP001145145">
    <property type="component" value="Unassembled WGS sequence"/>
</dbReference>
<accession>A0A9W6C7U2</accession>
<dbReference type="AlphaFoldDB" id="A0A9W6C7U2"/>
<name>A0A9W6C7U2_9FIRM</name>
<evidence type="ECO:0000313" key="4">
    <source>
        <dbReference type="Proteomes" id="UP001145145"/>
    </source>
</evidence>
<dbReference type="RefSeq" id="WP_281873229.1">
    <property type="nucleotide sequence ID" value="NZ_BSBO01000028.1"/>
</dbReference>
<proteinExistence type="predicted"/>
<reference evidence="3 4" key="1">
    <citation type="journal article" date="2023" name="Int. J. Syst. Evol. Microbiol.">
        <title>Sellimonas catena sp. nov., isolated from human faeces.</title>
        <authorList>
            <person name="Hisatomi A."/>
            <person name="Ohkuma M."/>
            <person name="Sakamoto M."/>
        </authorList>
    </citation>
    <scope>NUCLEOTIDE SEQUENCE [LARGE SCALE GENOMIC DNA]</scope>
    <source>
        <strain evidence="3 4">12EGH17</strain>
    </source>
</reference>
<evidence type="ECO:0008006" key="5">
    <source>
        <dbReference type="Google" id="ProtNLM"/>
    </source>
</evidence>
<evidence type="ECO:0000313" key="3">
    <source>
        <dbReference type="EMBL" id="GLG05382.1"/>
    </source>
</evidence>
<evidence type="ECO:0000256" key="1">
    <source>
        <dbReference type="SAM" id="MobiDB-lite"/>
    </source>
</evidence>
<keyword evidence="2" id="KW-1133">Transmembrane helix</keyword>